<proteinExistence type="predicted"/>
<sequence>MDWVLKHTGPNSPDKANDGFVQLRGLPFECSKEEIAQFFSSILKSLRAAGLKLELTTIHHKSLWPCRGQVP</sequence>
<organism evidence="1 2">
    <name type="scientific">Theropithecus gelada</name>
    <name type="common">Gelada baboon</name>
    <dbReference type="NCBI Taxonomy" id="9565"/>
    <lineage>
        <taxon>Eukaryota</taxon>
        <taxon>Metazoa</taxon>
        <taxon>Chordata</taxon>
        <taxon>Craniata</taxon>
        <taxon>Vertebrata</taxon>
        <taxon>Euteleostomi</taxon>
        <taxon>Mammalia</taxon>
        <taxon>Eutheria</taxon>
        <taxon>Euarchontoglires</taxon>
        <taxon>Primates</taxon>
        <taxon>Haplorrhini</taxon>
        <taxon>Catarrhini</taxon>
        <taxon>Cercopithecidae</taxon>
        <taxon>Cercopithecinae</taxon>
        <taxon>Theropithecus</taxon>
    </lineage>
</organism>
<dbReference type="InterPro" id="IPR012677">
    <property type="entry name" value="Nucleotide-bd_a/b_plait_sf"/>
</dbReference>
<dbReference type="Gene3D" id="3.30.70.330">
    <property type="match status" value="1"/>
</dbReference>
<reference evidence="1" key="3">
    <citation type="submission" date="2025-09" db="UniProtKB">
        <authorList>
            <consortium name="Ensembl"/>
        </authorList>
    </citation>
    <scope>IDENTIFICATION</scope>
</reference>
<evidence type="ECO:0000313" key="1">
    <source>
        <dbReference type="Ensembl" id="ENSTGEP00000016489.1"/>
    </source>
</evidence>
<evidence type="ECO:0000313" key="2">
    <source>
        <dbReference type="Proteomes" id="UP000694411"/>
    </source>
</evidence>
<name>A0A8D2F494_THEGE</name>
<reference evidence="1" key="1">
    <citation type="submission" date="2018-05" db="EMBL/GenBank/DDBJ databases">
        <title>Whole genome of Theropithecus gelada.</title>
        <authorList>
            <person name="Chiou K.L."/>
            <person name="Snyder-Mackler N."/>
        </authorList>
    </citation>
    <scope>NUCLEOTIDE SEQUENCE [LARGE SCALE GENOMIC DNA]</scope>
</reference>
<dbReference type="AlphaFoldDB" id="A0A8D2F494"/>
<dbReference type="Ensembl" id="ENSTGET00000019721.1">
    <property type="protein sequence ID" value="ENSTGEP00000016489.1"/>
    <property type="gene ID" value="ENSTGEG00000013345.1"/>
</dbReference>
<accession>A0A8D2F494</accession>
<reference evidence="1" key="2">
    <citation type="submission" date="2025-08" db="UniProtKB">
        <authorList>
            <consortium name="Ensembl"/>
        </authorList>
    </citation>
    <scope>IDENTIFICATION</scope>
</reference>
<keyword evidence="2" id="KW-1185">Reference proteome</keyword>
<protein>
    <submittedName>
        <fullName evidence="1">Uncharacterized protein</fullName>
    </submittedName>
</protein>
<dbReference type="Proteomes" id="UP000694411">
    <property type="component" value="Chromosome 6"/>
</dbReference>